<evidence type="ECO:0000313" key="4">
    <source>
        <dbReference type="Proteomes" id="UP001057375"/>
    </source>
</evidence>
<feature type="region of interest" description="Disordered" evidence="2">
    <location>
        <begin position="98"/>
        <end position="129"/>
    </location>
</feature>
<dbReference type="Proteomes" id="UP001057375">
    <property type="component" value="Unassembled WGS sequence"/>
</dbReference>
<feature type="region of interest" description="Disordered" evidence="2">
    <location>
        <begin position="191"/>
        <end position="258"/>
    </location>
</feature>
<evidence type="ECO:0000256" key="1">
    <source>
        <dbReference type="SAM" id="Coils"/>
    </source>
</evidence>
<sequence>MKPTALFLRKAKPFPHKKRIIEKSIATPMSNRFDGSHEVLPRLTGVIGANTPTTITHRLDFAFLPDEHKSEDRLFTSQRKELREGVITRDGIVVNSYSACSPDHRQPITDDHSDSPVVQSKSQSDHGIYQQSHDKYGNIMTTISTSRPVVSSPIISSLQTPSSTAPISLGQDITNRSHLRRFSHSSAIGNSLILSPESPSQRPFLPPRSHSSLASMGGHSKRKDKDIIPGSSKYGLPLLHPEQTPPPKPSSQKADQSGADISASVLIPRSVSSSGYYSDVINQSTPYTGECRSSSSFIHTLQGKRYRVQSSLAPFQGRSSIRSNPRRRSRSSVKFSPAICSASSPISGIREEGSVGGSITPIASHPRYPWKNKSSFSNSRSLFLHYDNQESWREVLLEVREMRSRLTDVRSAEHSTDQPIRWVSVTNELEKEWEKRKKGRGEGRIGGSVDGIGVQVWMAEEDKKEGEVGYDPKIAQAKRRQAEEKKRFEIQEDLRKEQERLIARRKRDQRTKDSLKRERNRIVSESIELGVCGEKFTKLSASQLK</sequence>
<feature type="coiled-coil region" evidence="1">
    <location>
        <begin position="480"/>
        <end position="518"/>
    </location>
</feature>
<feature type="region of interest" description="Disordered" evidence="2">
    <location>
        <begin position="312"/>
        <end position="334"/>
    </location>
</feature>
<comment type="caution">
    <text evidence="3">The sequence shown here is derived from an EMBL/GenBank/DDBJ whole genome shotgun (WGS) entry which is preliminary data.</text>
</comment>
<keyword evidence="1" id="KW-0175">Coiled coil</keyword>
<gene>
    <name evidence="3" type="ORF">ADUPG1_013984</name>
</gene>
<evidence type="ECO:0000313" key="3">
    <source>
        <dbReference type="EMBL" id="GKT27713.1"/>
    </source>
</evidence>
<name>A0ABQ5K5M4_9EUKA</name>
<evidence type="ECO:0000256" key="2">
    <source>
        <dbReference type="SAM" id="MobiDB-lite"/>
    </source>
</evidence>
<feature type="compositionally biased region" description="Polar residues" evidence="2">
    <location>
        <begin position="191"/>
        <end position="201"/>
    </location>
</feature>
<reference evidence="3" key="1">
    <citation type="submission" date="2022-03" db="EMBL/GenBank/DDBJ databases">
        <title>Draft genome sequence of Aduncisulcus paluster, a free-living microaerophilic Fornicata.</title>
        <authorList>
            <person name="Yuyama I."/>
            <person name="Kume K."/>
            <person name="Tamura T."/>
            <person name="Inagaki Y."/>
            <person name="Hashimoto T."/>
        </authorList>
    </citation>
    <scope>NUCLEOTIDE SEQUENCE</scope>
    <source>
        <strain evidence="3">NY0171</strain>
    </source>
</reference>
<keyword evidence="4" id="KW-1185">Reference proteome</keyword>
<dbReference type="EMBL" id="BQXS01012764">
    <property type="protein sequence ID" value="GKT27713.1"/>
    <property type="molecule type" value="Genomic_DNA"/>
</dbReference>
<accession>A0ABQ5K5M4</accession>
<proteinExistence type="predicted"/>
<organism evidence="3 4">
    <name type="scientific">Aduncisulcus paluster</name>
    <dbReference type="NCBI Taxonomy" id="2918883"/>
    <lineage>
        <taxon>Eukaryota</taxon>
        <taxon>Metamonada</taxon>
        <taxon>Carpediemonas-like organisms</taxon>
        <taxon>Aduncisulcus</taxon>
    </lineage>
</organism>
<feature type="compositionally biased region" description="Basic and acidic residues" evidence="2">
    <location>
        <begin position="102"/>
        <end position="114"/>
    </location>
</feature>
<protein>
    <submittedName>
        <fullName evidence="3">Uncharacterized protein</fullName>
    </submittedName>
</protein>